<evidence type="ECO:0000313" key="11">
    <source>
        <dbReference type="Proteomes" id="UP000033999"/>
    </source>
</evidence>
<dbReference type="InterPro" id="IPR050297">
    <property type="entry name" value="LipidA_mod_glycosyltrf_83"/>
</dbReference>
<dbReference type="AlphaFoldDB" id="A0A0G1MIU5"/>
<feature type="transmembrane region" description="Helical" evidence="8">
    <location>
        <begin position="260"/>
        <end position="282"/>
    </location>
</feature>
<evidence type="ECO:0000256" key="5">
    <source>
        <dbReference type="ARBA" id="ARBA00022692"/>
    </source>
</evidence>
<reference evidence="10 11" key="1">
    <citation type="journal article" date="2015" name="Nature">
        <title>rRNA introns, odd ribosomes, and small enigmatic genomes across a large radiation of phyla.</title>
        <authorList>
            <person name="Brown C.T."/>
            <person name="Hug L.A."/>
            <person name="Thomas B.C."/>
            <person name="Sharon I."/>
            <person name="Castelle C.J."/>
            <person name="Singh A."/>
            <person name="Wilkins M.J."/>
            <person name="Williams K.H."/>
            <person name="Banfield J.F."/>
        </authorList>
    </citation>
    <scope>NUCLEOTIDE SEQUENCE [LARGE SCALE GENOMIC DNA]</scope>
</reference>
<keyword evidence="2" id="KW-1003">Cell membrane</keyword>
<feature type="transmembrane region" description="Helical" evidence="8">
    <location>
        <begin position="162"/>
        <end position="180"/>
    </location>
</feature>
<feature type="transmembrane region" description="Helical" evidence="8">
    <location>
        <begin position="368"/>
        <end position="388"/>
    </location>
</feature>
<dbReference type="GO" id="GO:0005886">
    <property type="term" value="C:plasma membrane"/>
    <property type="evidence" value="ECO:0007669"/>
    <property type="project" value="UniProtKB-SubCell"/>
</dbReference>
<comment type="caution">
    <text evidence="10">The sequence shown here is derived from an EMBL/GenBank/DDBJ whole genome shotgun (WGS) entry which is preliminary data.</text>
</comment>
<accession>A0A0G1MIU5</accession>
<gene>
    <name evidence="10" type="ORF">UX10_C0001G0040</name>
</gene>
<dbReference type="Pfam" id="PF13231">
    <property type="entry name" value="PMT_2"/>
    <property type="match status" value="1"/>
</dbReference>
<keyword evidence="5 8" id="KW-0812">Transmembrane</keyword>
<dbReference type="PANTHER" id="PTHR33908">
    <property type="entry name" value="MANNOSYLTRANSFERASE YKCB-RELATED"/>
    <property type="match status" value="1"/>
</dbReference>
<protein>
    <recommendedName>
        <fullName evidence="9">Glycosyltransferase RgtA/B/C/D-like domain-containing protein</fullName>
    </recommendedName>
</protein>
<feature type="transmembrane region" description="Helical" evidence="8">
    <location>
        <begin position="216"/>
        <end position="232"/>
    </location>
</feature>
<evidence type="ECO:0000256" key="2">
    <source>
        <dbReference type="ARBA" id="ARBA00022475"/>
    </source>
</evidence>
<feature type="transmembrane region" description="Helical" evidence="8">
    <location>
        <begin position="186"/>
        <end position="204"/>
    </location>
</feature>
<feature type="transmembrane region" description="Helical" evidence="8">
    <location>
        <begin position="12"/>
        <end position="32"/>
    </location>
</feature>
<comment type="subcellular location">
    <subcellularLocation>
        <location evidence="1">Cell membrane</location>
        <topology evidence="1">Multi-pass membrane protein</topology>
    </subcellularLocation>
</comment>
<name>A0A0G1MIU5_9BACT</name>
<dbReference type="PANTHER" id="PTHR33908:SF11">
    <property type="entry name" value="MEMBRANE PROTEIN"/>
    <property type="match status" value="1"/>
</dbReference>
<evidence type="ECO:0000256" key="7">
    <source>
        <dbReference type="ARBA" id="ARBA00023136"/>
    </source>
</evidence>
<dbReference type="InterPro" id="IPR038731">
    <property type="entry name" value="RgtA/B/C-like"/>
</dbReference>
<organism evidence="10 11">
    <name type="scientific">Candidatus Magasanikbacteria bacterium GW2011_GWA2_45_39</name>
    <dbReference type="NCBI Taxonomy" id="1619041"/>
    <lineage>
        <taxon>Bacteria</taxon>
        <taxon>Candidatus Magasanikiibacteriota</taxon>
    </lineage>
</organism>
<feature type="transmembrane region" description="Helical" evidence="8">
    <location>
        <begin position="336"/>
        <end position="356"/>
    </location>
</feature>
<evidence type="ECO:0000256" key="6">
    <source>
        <dbReference type="ARBA" id="ARBA00022989"/>
    </source>
</evidence>
<dbReference type="GO" id="GO:0016763">
    <property type="term" value="F:pentosyltransferase activity"/>
    <property type="evidence" value="ECO:0007669"/>
    <property type="project" value="TreeGrafter"/>
</dbReference>
<dbReference type="EMBL" id="LCKX01000001">
    <property type="protein sequence ID" value="KKU08281.1"/>
    <property type="molecule type" value="Genomic_DNA"/>
</dbReference>
<evidence type="ECO:0000256" key="8">
    <source>
        <dbReference type="SAM" id="Phobius"/>
    </source>
</evidence>
<keyword evidence="4" id="KW-0808">Transferase</keyword>
<keyword evidence="3" id="KW-0328">Glycosyltransferase</keyword>
<evidence type="ECO:0000256" key="1">
    <source>
        <dbReference type="ARBA" id="ARBA00004651"/>
    </source>
</evidence>
<feature type="transmembrane region" description="Helical" evidence="8">
    <location>
        <begin position="408"/>
        <end position="425"/>
    </location>
</feature>
<dbReference type="Proteomes" id="UP000033999">
    <property type="component" value="Unassembled WGS sequence"/>
</dbReference>
<evidence type="ECO:0000313" key="10">
    <source>
        <dbReference type="EMBL" id="KKU08281.1"/>
    </source>
</evidence>
<keyword evidence="6 8" id="KW-1133">Transmembrane helix</keyword>
<sequence length="569" mass="64568">MARKFYQYILKRGSGAGLVFLVAIFFWIYLFLYRNPSVTQLPQVEQNGEKLPAYLVLNQPDEAVNYWFIRALALGSRTGIPLELQSIVPQKIHPRSTTIVDDMLVPIGFPGIILLYGSLLSVLMRAVPWYWFNVLAVSITPLLGALAPLLLYVLTRRFFDRSVALVSAVLLWIQPAWWYYSSRPFQHHILLLFLLLCTLNACAYVCTRSFARGPRAVWWLVTGLLWGLTLYIRPVEVVWVSTLMCAFLYAYRARWDKKDLVPLAAGLCVAGAIFLATNSLYYGTPFGTGYVQPNAAGQAGTVLASSAGLGGRGILSVITLPFGFHPANIWYNFKAYAYHLSGLWFWFFFASIGYLIYEWRAKIINRRIVWCACALGALGAYLFAYYGSWMFFDNIIHTPSIGSSYMRYFLPIALLSVVVIAYALVRVGRNGFVFRAGVALAVVLLSLSSYTIVFAPLEGLASIKHTVEGYYFVRETLREQLPVNAVVVTRYADKYLFPHFQTLVSWSAEDDWQAIEKLRARGVSVFWYEVPMKETEKNQVAQFLSANHLRMSPVLFVWDGLELREIVKQ</sequence>
<proteinExistence type="predicted"/>
<feature type="transmembrane region" description="Helical" evidence="8">
    <location>
        <begin position="103"/>
        <end position="124"/>
    </location>
</feature>
<dbReference type="GO" id="GO:0009103">
    <property type="term" value="P:lipopolysaccharide biosynthetic process"/>
    <property type="evidence" value="ECO:0007669"/>
    <property type="project" value="UniProtKB-ARBA"/>
</dbReference>
<feature type="domain" description="Glycosyltransferase RgtA/B/C/D-like" evidence="9">
    <location>
        <begin position="141"/>
        <end position="270"/>
    </location>
</feature>
<feature type="transmembrane region" description="Helical" evidence="8">
    <location>
        <begin position="432"/>
        <end position="457"/>
    </location>
</feature>
<evidence type="ECO:0000256" key="4">
    <source>
        <dbReference type="ARBA" id="ARBA00022679"/>
    </source>
</evidence>
<feature type="transmembrane region" description="Helical" evidence="8">
    <location>
        <begin position="130"/>
        <end position="155"/>
    </location>
</feature>
<evidence type="ECO:0000256" key="3">
    <source>
        <dbReference type="ARBA" id="ARBA00022676"/>
    </source>
</evidence>
<evidence type="ECO:0000259" key="9">
    <source>
        <dbReference type="Pfam" id="PF13231"/>
    </source>
</evidence>
<keyword evidence="7 8" id="KW-0472">Membrane</keyword>